<feature type="region of interest" description="Disordered" evidence="1">
    <location>
        <begin position="95"/>
        <end position="125"/>
    </location>
</feature>
<evidence type="ECO:0000313" key="2">
    <source>
        <dbReference type="EMBL" id="MBB6547004.1"/>
    </source>
</evidence>
<feature type="region of interest" description="Disordered" evidence="1">
    <location>
        <begin position="37"/>
        <end position="58"/>
    </location>
</feature>
<protein>
    <submittedName>
        <fullName evidence="2">Uncharacterized protein</fullName>
    </submittedName>
</protein>
<dbReference type="AlphaFoldDB" id="A0A7X0TXB1"/>
<proteinExistence type="predicted"/>
<dbReference type="RefSeq" id="WP_185101725.1">
    <property type="nucleotide sequence ID" value="NZ_BAAAXY010000090.1"/>
</dbReference>
<name>A0A7X0TXB1_9ACTN</name>
<evidence type="ECO:0000313" key="3">
    <source>
        <dbReference type="Proteomes" id="UP000565579"/>
    </source>
</evidence>
<sequence length="125" mass="13699">MTWRRPTKRVEPLPLPAPTVPALNACRVRTMKNVLDRLEPSTNSPADVTAVPAGSSAATHRHARLLRDRAIVHTVLDTRLRRAEIAVLDLARHMAPERVRRQSGRTALGETRPSGPPSAAGRPAR</sequence>
<dbReference type="EMBL" id="JACHMI010000001">
    <property type="protein sequence ID" value="MBB6547004.1"/>
    <property type="molecule type" value="Genomic_DNA"/>
</dbReference>
<accession>A0A7X0TXB1</accession>
<evidence type="ECO:0000256" key="1">
    <source>
        <dbReference type="SAM" id="MobiDB-lite"/>
    </source>
</evidence>
<organism evidence="2 3">
    <name type="scientific">Nonomuraea rubra</name>
    <dbReference type="NCBI Taxonomy" id="46180"/>
    <lineage>
        <taxon>Bacteria</taxon>
        <taxon>Bacillati</taxon>
        <taxon>Actinomycetota</taxon>
        <taxon>Actinomycetes</taxon>
        <taxon>Streptosporangiales</taxon>
        <taxon>Streptosporangiaceae</taxon>
        <taxon>Nonomuraea</taxon>
    </lineage>
</organism>
<comment type="caution">
    <text evidence="2">The sequence shown here is derived from an EMBL/GenBank/DDBJ whole genome shotgun (WGS) entry which is preliminary data.</text>
</comment>
<keyword evidence="3" id="KW-1185">Reference proteome</keyword>
<gene>
    <name evidence="2" type="ORF">HD593_001799</name>
</gene>
<dbReference type="Proteomes" id="UP000565579">
    <property type="component" value="Unassembled WGS sequence"/>
</dbReference>
<reference evidence="2 3" key="1">
    <citation type="submission" date="2020-08" db="EMBL/GenBank/DDBJ databases">
        <title>Sequencing the genomes of 1000 actinobacteria strains.</title>
        <authorList>
            <person name="Klenk H.-P."/>
        </authorList>
    </citation>
    <scope>NUCLEOTIDE SEQUENCE [LARGE SCALE GENOMIC DNA]</scope>
    <source>
        <strain evidence="2 3">DSM 43768</strain>
    </source>
</reference>